<accession>A0A4Y2FTQ9</accession>
<protein>
    <submittedName>
        <fullName evidence="1">Uncharacterized protein</fullName>
    </submittedName>
</protein>
<comment type="caution">
    <text evidence="1">The sequence shown here is derived from an EMBL/GenBank/DDBJ whole genome shotgun (WGS) entry which is preliminary data.</text>
</comment>
<proteinExistence type="predicted"/>
<gene>
    <name evidence="1" type="ORF">AVEN_153397_1</name>
</gene>
<dbReference type="OrthoDB" id="10592960at2759"/>
<dbReference type="AlphaFoldDB" id="A0A4Y2FTQ9"/>
<dbReference type="EMBL" id="BGPR01001040">
    <property type="protein sequence ID" value="GBM43758.1"/>
    <property type="molecule type" value="Genomic_DNA"/>
</dbReference>
<sequence length="160" mass="18615">MSLPLLFRRDSDQRLHRVLRLQHRAPGQAPVPPLQPVRCSPATAALPHHRRVDMECPVGHHLRQHQRFKSSRRSERRRHGVADVLFLYKHRRATMKWQTDSPKAKKKKKTEKNNSILFFRTSVSLVFSSYRTMQFSEIYSDTTSTTAQTSLCTYNQSSGT</sequence>
<name>A0A4Y2FTQ9_ARAVE</name>
<evidence type="ECO:0000313" key="2">
    <source>
        <dbReference type="Proteomes" id="UP000499080"/>
    </source>
</evidence>
<dbReference type="Proteomes" id="UP000499080">
    <property type="component" value="Unassembled WGS sequence"/>
</dbReference>
<evidence type="ECO:0000313" key="1">
    <source>
        <dbReference type="EMBL" id="GBM43758.1"/>
    </source>
</evidence>
<reference evidence="1 2" key="1">
    <citation type="journal article" date="2019" name="Sci. Rep.">
        <title>Orb-weaving spider Araneus ventricosus genome elucidates the spidroin gene catalogue.</title>
        <authorList>
            <person name="Kono N."/>
            <person name="Nakamura H."/>
            <person name="Ohtoshi R."/>
            <person name="Moran D.A.P."/>
            <person name="Shinohara A."/>
            <person name="Yoshida Y."/>
            <person name="Fujiwara M."/>
            <person name="Mori M."/>
            <person name="Tomita M."/>
            <person name="Arakawa K."/>
        </authorList>
    </citation>
    <scope>NUCLEOTIDE SEQUENCE [LARGE SCALE GENOMIC DNA]</scope>
</reference>
<organism evidence="1 2">
    <name type="scientific">Araneus ventricosus</name>
    <name type="common">Orbweaver spider</name>
    <name type="synonym">Epeira ventricosa</name>
    <dbReference type="NCBI Taxonomy" id="182803"/>
    <lineage>
        <taxon>Eukaryota</taxon>
        <taxon>Metazoa</taxon>
        <taxon>Ecdysozoa</taxon>
        <taxon>Arthropoda</taxon>
        <taxon>Chelicerata</taxon>
        <taxon>Arachnida</taxon>
        <taxon>Araneae</taxon>
        <taxon>Araneomorphae</taxon>
        <taxon>Entelegynae</taxon>
        <taxon>Araneoidea</taxon>
        <taxon>Araneidae</taxon>
        <taxon>Araneus</taxon>
    </lineage>
</organism>
<keyword evidence="2" id="KW-1185">Reference proteome</keyword>